<dbReference type="AlphaFoldDB" id="A0AAD9QF82"/>
<keyword evidence="2" id="KW-1185">Reference proteome</keyword>
<organism evidence="1 2">
    <name type="scientific">Acropora cervicornis</name>
    <name type="common">Staghorn coral</name>
    <dbReference type="NCBI Taxonomy" id="6130"/>
    <lineage>
        <taxon>Eukaryota</taxon>
        <taxon>Metazoa</taxon>
        <taxon>Cnidaria</taxon>
        <taxon>Anthozoa</taxon>
        <taxon>Hexacorallia</taxon>
        <taxon>Scleractinia</taxon>
        <taxon>Astrocoeniina</taxon>
        <taxon>Acroporidae</taxon>
        <taxon>Acropora</taxon>
    </lineage>
</organism>
<dbReference type="EMBL" id="JARQWQ010000037">
    <property type="protein sequence ID" value="KAK2560182.1"/>
    <property type="molecule type" value="Genomic_DNA"/>
</dbReference>
<reference evidence="1" key="2">
    <citation type="journal article" date="2023" name="Science">
        <title>Genomic signatures of disease resistance in endangered staghorn corals.</title>
        <authorList>
            <person name="Vollmer S.V."/>
            <person name="Selwyn J.D."/>
            <person name="Despard B.A."/>
            <person name="Roesel C.L."/>
        </authorList>
    </citation>
    <scope>NUCLEOTIDE SEQUENCE</scope>
    <source>
        <strain evidence="1">K2</strain>
    </source>
</reference>
<dbReference type="Proteomes" id="UP001249851">
    <property type="component" value="Unassembled WGS sequence"/>
</dbReference>
<name>A0AAD9QF82_ACRCE</name>
<accession>A0AAD9QF82</accession>
<protein>
    <submittedName>
        <fullName evidence="1">Uncharacterized protein</fullName>
    </submittedName>
</protein>
<reference evidence="1" key="1">
    <citation type="journal article" date="2023" name="G3 (Bethesda)">
        <title>Whole genome assembly and annotation of the endangered Caribbean coral Acropora cervicornis.</title>
        <authorList>
            <person name="Selwyn J.D."/>
            <person name="Vollmer S.V."/>
        </authorList>
    </citation>
    <scope>NUCLEOTIDE SEQUENCE</scope>
    <source>
        <strain evidence="1">K2</strain>
    </source>
</reference>
<comment type="caution">
    <text evidence="1">The sequence shown here is derived from an EMBL/GenBank/DDBJ whole genome shotgun (WGS) entry which is preliminary data.</text>
</comment>
<gene>
    <name evidence="1" type="ORF">P5673_017161</name>
</gene>
<sequence length="74" mass="8392">MATRLCQLSTSLVDASGRVPKILLTFFDVNYHSYLTNVYTSGQEETKWNASAKLSKETLNFNPLTEFRDGMRAL</sequence>
<proteinExistence type="predicted"/>
<evidence type="ECO:0000313" key="2">
    <source>
        <dbReference type="Proteomes" id="UP001249851"/>
    </source>
</evidence>
<evidence type="ECO:0000313" key="1">
    <source>
        <dbReference type="EMBL" id="KAK2560182.1"/>
    </source>
</evidence>